<dbReference type="Pfam" id="PF05930">
    <property type="entry name" value="Phage_AlpA"/>
    <property type="match status" value="1"/>
</dbReference>
<dbReference type="RefSeq" id="WP_345195627.1">
    <property type="nucleotide sequence ID" value="NZ_BAABFL010000250.1"/>
</dbReference>
<evidence type="ECO:0008006" key="3">
    <source>
        <dbReference type="Google" id="ProtNLM"/>
    </source>
</evidence>
<keyword evidence="2" id="KW-1185">Reference proteome</keyword>
<organism evidence="1 2">
    <name type="scientific">Kistimonas scapharcae</name>
    <dbReference type="NCBI Taxonomy" id="1036133"/>
    <lineage>
        <taxon>Bacteria</taxon>
        <taxon>Pseudomonadati</taxon>
        <taxon>Pseudomonadota</taxon>
        <taxon>Gammaproteobacteria</taxon>
        <taxon>Oceanospirillales</taxon>
        <taxon>Endozoicomonadaceae</taxon>
        <taxon>Kistimonas</taxon>
    </lineage>
</organism>
<accession>A0ABP8V3N2</accession>
<protein>
    <recommendedName>
        <fullName evidence="3">AlpA family transcriptional regulator</fullName>
    </recommendedName>
</protein>
<gene>
    <name evidence="1" type="ORF">GCM10023116_19480</name>
</gene>
<reference evidence="2" key="1">
    <citation type="journal article" date="2019" name="Int. J. Syst. Evol. Microbiol.">
        <title>The Global Catalogue of Microorganisms (GCM) 10K type strain sequencing project: providing services to taxonomists for standard genome sequencing and annotation.</title>
        <authorList>
            <consortium name="The Broad Institute Genomics Platform"/>
            <consortium name="The Broad Institute Genome Sequencing Center for Infectious Disease"/>
            <person name="Wu L."/>
            <person name="Ma J."/>
        </authorList>
    </citation>
    <scope>NUCLEOTIDE SEQUENCE [LARGE SCALE GENOMIC DNA]</scope>
    <source>
        <strain evidence="2">JCM 17805</strain>
    </source>
</reference>
<dbReference type="Proteomes" id="UP001500604">
    <property type="component" value="Unassembled WGS sequence"/>
</dbReference>
<dbReference type="EMBL" id="BAABFL010000250">
    <property type="protein sequence ID" value="GAA4649670.1"/>
    <property type="molecule type" value="Genomic_DNA"/>
</dbReference>
<dbReference type="SUPFAM" id="SSF46955">
    <property type="entry name" value="Putative DNA-binding domain"/>
    <property type="match status" value="1"/>
</dbReference>
<sequence>MLKEEPKYLTRQQVLSRYGIGNTTLYRWISDEDIQFPKPVQLGARCVRFLESALEQWEEKRKTEAA</sequence>
<dbReference type="Gene3D" id="1.10.238.160">
    <property type="match status" value="1"/>
</dbReference>
<proteinExistence type="predicted"/>
<evidence type="ECO:0000313" key="2">
    <source>
        <dbReference type="Proteomes" id="UP001500604"/>
    </source>
</evidence>
<dbReference type="InterPro" id="IPR010260">
    <property type="entry name" value="AlpA"/>
</dbReference>
<dbReference type="InterPro" id="IPR009061">
    <property type="entry name" value="DNA-bd_dom_put_sf"/>
</dbReference>
<evidence type="ECO:0000313" key="1">
    <source>
        <dbReference type="EMBL" id="GAA4649670.1"/>
    </source>
</evidence>
<comment type="caution">
    <text evidence="1">The sequence shown here is derived from an EMBL/GenBank/DDBJ whole genome shotgun (WGS) entry which is preliminary data.</text>
</comment>
<name>A0ABP8V3N2_9GAMM</name>